<dbReference type="OMA" id="IMRIFIR"/>
<name>A0A088E236_9CREN</name>
<dbReference type="PATRIC" id="fig|43687.5.peg.334"/>
<proteinExistence type="predicted"/>
<evidence type="ECO:0000313" key="7">
    <source>
        <dbReference type="EMBL" id="AKV82464.1"/>
    </source>
</evidence>
<dbReference type="EMBL" id="CP012175">
    <property type="protein sequence ID" value="AKV80218.1"/>
    <property type="molecule type" value="Genomic_DNA"/>
</dbReference>
<accession>A0A088E236</accession>
<keyword evidence="1" id="KW-0472">Membrane</keyword>
<reference evidence="7 9" key="3">
    <citation type="submission" date="2015-07" db="EMBL/GenBank/DDBJ databases">
        <title>Physiological, transcriptional responses and genome re-sequencing of acid resistant extremely thermoacidophilic Metallosphaera sedula SARC-M1.</title>
        <authorList>
            <person name="Ai C."/>
            <person name="McCarthy S."/>
            <person name="Eckrich V."/>
            <person name="Rudrappa D."/>
            <person name="Qiu G."/>
            <person name="Blum P."/>
        </authorList>
    </citation>
    <scope>NUCLEOTIDE SEQUENCE [LARGE SCALE GENOMIC DNA]</scope>
    <source>
        <strain evidence="7 9">SARC-M1</strain>
    </source>
</reference>
<dbReference type="Proteomes" id="UP000068832">
    <property type="component" value="Chromosome"/>
</dbReference>
<evidence type="ECO:0000256" key="1">
    <source>
        <dbReference type="SAM" id="Phobius"/>
    </source>
</evidence>
<reference evidence="10 11" key="2">
    <citation type="journal article" date="2015" name="Genome Announc.">
        <title>Complete Genome Sequences of Evolved Arsenate-Resistant Metallosphaera sedula Strains.</title>
        <authorList>
            <person name="Ai C."/>
            <person name="McCarthy S."/>
            <person name="Schackwitz W."/>
            <person name="Martin J."/>
            <person name="Lipzen A."/>
            <person name="Blum P."/>
        </authorList>
    </citation>
    <scope>NUCLEOTIDE SEQUENCE [LARGE SCALE GENOMIC DNA]</scope>
    <source>
        <strain evidence="5 11">ARS120-1</strain>
        <strain evidence="6 10">ARS120-2</strain>
        <strain evidence="3 13">ARS50-1</strain>
        <strain evidence="4 12">ARS50-2</strain>
    </source>
</reference>
<dbReference type="Proteomes" id="UP000029084">
    <property type="component" value="Chromosome"/>
</dbReference>
<dbReference type="Pfam" id="PF07185">
    <property type="entry name" value="DUF1404"/>
    <property type="match status" value="1"/>
</dbReference>
<evidence type="ECO:0000313" key="10">
    <source>
        <dbReference type="Proteomes" id="UP000061362"/>
    </source>
</evidence>
<keyword evidence="1" id="KW-0812">Transmembrane</keyword>
<dbReference type="Proteomes" id="UP000062398">
    <property type="component" value="Chromosome"/>
</dbReference>
<dbReference type="EMBL" id="CP012174">
    <property type="protein sequence ID" value="AKV77973.1"/>
    <property type="molecule type" value="Genomic_DNA"/>
</dbReference>
<reference evidence="2 8" key="1">
    <citation type="journal article" date="2014" name="J. Bacteriol.">
        <title>Role of an Archaeal PitA Transporter in the Copper and Arsenic Resistance of Metallosphaera sedula, an Extreme Thermoacidophile.</title>
        <authorList>
            <person name="McCarthy S."/>
            <person name="Ai C."/>
            <person name="Wheaton G."/>
            <person name="Tevatia R."/>
            <person name="Eckrich V."/>
            <person name="Kelly R."/>
            <person name="Blum P."/>
        </authorList>
    </citation>
    <scope>NUCLEOTIDE SEQUENCE [LARGE SCALE GENOMIC DNA]</scope>
    <source>
        <strain evidence="2 8">CuR1</strain>
    </source>
</reference>
<evidence type="ECO:0000313" key="8">
    <source>
        <dbReference type="Proteomes" id="UP000029084"/>
    </source>
</evidence>
<dbReference type="GeneID" id="91754772"/>
<feature type="transmembrane region" description="Helical" evidence="1">
    <location>
        <begin position="111"/>
        <end position="132"/>
    </location>
</feature>
<feature type="transmembrane region" description="Helical" evidence="1">
    <location>
        <begin position="152"/>
        <end position="173"/>
    </location>
</feature>
<dbReference type="EMBL" id="CP008822">
    <property type="protein sequence ID" value="AIM26489.1"/>
    <property type="molecule type" value="Genomic_DNA"/>
</dbReference>
<evidence type="ECO:0000313" key="3">
    <source>
        <dbReference type="EMBL" id="AKV73484.1"/>
    </source>
</evidence>
<evidence type="ECO:0008006" key="14">
    <source>
        <dbReference type="Google" id="ProtNLM"/>
    </source>
</evidence>
<dbReference type="InterPro" id="IPR009844">
    <property type="entry name" value="DUF1404"/>
</dbReference>
<dbReference type="EMBL" id="CP012176">
    <property type="protein sequence ID" value="AKV82464.1"/>
    <property type="molecule type" value="Genomic_DNA"/>
</dbReference>
<protein>
    <recommendedName>
        <fullName evidence="14">DUF1404 domain-containing protein</fullName>
    </recommendedName>
</protein>
<evidence type="ECO:0000313" key="5">
    <source>
        <dbReference type="EMBL" id="AKV77973.1"/>
    </source>
</evidence>
<feature type="transmembrane region" description="Helical" evidence="1">
    <location>
        <begin position="60"/>
        <end position="81"/>
    </location>
</feature>
<dbReference type="Proteomes" id="UP000056255">
    <property type="component" value="Chromosome"/>
</dbReference>
<evidence type="ECO:0000313" key="9">
    <source>
        <dbReference type="Proteomes" id="UP000056255"/>
    </source>
</evidence>
<evidence type="ECO:0000313" key="11">
    <source>
        <dbReference type="Proteomes" id="UP000062398"/>
    </source>
</evidence>
<dbReference type="EMBL" id="CP012172">
    <property type="protein sequence ID" value="AKV73484.1"/>
    <property type="molecule type" value="Genomic_DNA"/>
</dbReference>
<feature type="transmembrane region" description="Helical" evidence="1">
    <location>
        <begin position="29"/>
        <end position="48"/>
    </location>
</feature>
<sequence>MKGKTVFLGIFLTLLIVNPLFEKIYGKNAVLYMASHYALFALGMWIGLAMVSRKYWVGKLVVGSGLAVLAHIPLIFDVSAYSEPVRLILELGLVLGGFLVGSSFQAGGNMVGYTLLGGWMAGDTALSIAFLLGDSGYTFPSSPYPTWQIKDAGVFMFLLMNVVAFFIIMRIFIRFLEKGELYPESR</sequence>
<keyword evidence="1" id="KW-1133">Transmembrane helix</keyword>
<evidence type="ECO:0000313" key="13">
    <source>
        <dbReference type="Proteomes" id="UP000068832"/>
    </source>
</evidence>
<organism evidence="2 8">
    <name type="scientific">Metallosphaera sedula</name>
    <dbReference type="NCBI Taxonomy" id="43687"/>
    <lineage>
        <taxon>Archaea</taxon>
        <taxon>Thermoproteota</taxon>
        <taxon>Thermoprotei</taxon>
        <taxon>Sulfolobales</taxon>
        <taxon>Sulfolobaceae</taxon>
        <taxon>Metallosphaera</taxon>
    </lineage>
</organism>
<dbReference type="Proteomes" id="UP000062475">
    <property type="component" value="Chromosome"/>
</dbReference>
<dbReference type="Proteomes" id="UP000061362">
    <property type="component" value="Chromosome"/>
</dbReference>
<evidence type="ECO:0000313" key="2">
    <source>
        <dbReference type="EMBL" id="AIM26489.1"/>
    </source>
</evidence>
<dbReference type="RefSeq" id="WP_011921470.1">
    <property type="nucleotide sequence ID" value="NZ_AP019770.1"/>
</dbReference>
<dbReference type="OrthoDB" id="34685at2157"/>
<evidence type="ECO:0000313" key="12">
    <source>
        <dbReference type="Proteomes" id="UP000062475"/>
    </source>
</evidence>
<evidence type="ECO:0000313" key="6">
    <source>
        <dbReference type="EMBL" id="AKV80218.1"/>
    </source>
</evidence>
<feature type="transmembrane region" description="Helical" evidence="1">
    <location>
        <begin position="87"/>
        <end position="104"/>
    </location>
</feature>
<dbReference type="EMBL" id="CP012173">
    <property type="protein sequence ID" value="AKV75726.1"/>
    <property type="molecule type" value="Genomic_DNA"/>
</dbReference>
<gene>
    <name evidence="2" type="ORF">HA72_0325</name>
    <name evidence="3" type="ORF">MsedA_0338</name>
    <name evidence="4" type="ORF">MsedB_0338</name>
    <name evidence="5" type="ORF">MsedC_0337</name>
    <name evidence="6" type="ORF">MsedD_0338</name>
    <name evidence="7" type="ORF">MsedE_0338</name>
</gene>
<evidence type="ECO:0000313" key="4">
    <source>
        <dbReference type="EMBL" id="AKV75726.1"/>
    </source>
</evidence>
<dbReference type="AlphaFoldDB" id="A0A088E236"/>